<dbReference type="PANTHER" id="PTHR19328:SF75">
    <property type="entry name" value="ALDOSE SUGAR DEHYDROGENASE YLII"/>
    <property type="match status" value="1"/>
</dbReference>
<name>A0A934REA4_9BACT</name>
<dbReference type="RefSeq" id="WP_200279064.1">
    <property type="nucleotide sequence ID" value="NZ_JAENII010000007.1"/>
</dbReference>
<evidence type="ECO:0000313" key="4">
    <source>
        <dbReference type="Proteomes" id="UP000658278"/>
    </source>
</evidence>
<protein>
    <submittedName>
        <fullName evidence="3">PQQ-dependent sugar dehydrogenase</fullName>
    </submittedName>
</protein>
<dbReference type="Pfam" id="PF06283">
    <property type="entry name" value="ThuA"/>
    <property type="match status" value="1"/>
</dbReference>
<dbReference type="InterPro" id="IPR029062">
    <property type="entry name" value="Class_I_gatase-like"/>
</dbReference>
<evidence type="ECO:0000259" key="1">
    <source>
        <dbReference type="Pfam" id="PF06283"/>
    </source>
</evidence>
<sequence>MHLLNRPFLWLICAVLLLDIGQAQVRVLLIEGASNHGWENRIAILESILSKEGGFTLEVELAPANASDPEWATWSPDFGAYDVVVSGYRGGVDGVPEWSAPAKAGFEAFVTGGGGFVAFHEATQAFPNWPAYQSMLALGWRTDAVVDTGVGVAVDTSLIFYPTGVGSITGHGARADSLVTRLGNHPIHAGFPASWMAADLEVVRYPRGPATNFSVISYAEDPDPGAGNPALQWPVEWVVNHGTGRVYASTYGHLDDFQAEPEGMRCAAFQETLVRALRWCAGEVVGSEVPPDFPGVSEVVLRQHTEGFTGFGGAVAVGPFADGVLPDSSIVPTGVEFVPAFPNLSWDSPIDLRPWPGGTDELLIAEMDGRVYRVDNDDSTTVRDLVLDIRDRAWYMNWNSGDPTTKHGGIMSCAFHPQFGMGVGKDELFIFYLHHPTDDPDEVSYYYQRVERFIWNPLSEEFEIAAANAGILIQQYDTVKGHDGGSLVFGPDGFLYIPFGDEGTAAEDADIHSQTINDRPRSGVWRIDVDQIGGTVSHPIRRQPQKALPQHDSFTQGYYVPSDNPWVNPDGSVLEEFYAIGLREPHRMSCDPVTGKFWIGDVGANVAEEIDVMDAPGLNFQWNYKEGLGAGFRDTPDPLIGVEKEPVYQYLRDEGNCIIGGFVYRGSLIPDLQGKYLFGDNGNQQVRALEVDGVTGEAIGVQALGAARAGGIWVGISSFGLDAQGEPFVLQMGGGVAGGGQISRIQPAGSTSPLNWEYPMLLSETGLFSDVPSLTAAPAMIPYEVNTPLWSAGLAKRRWVMIPSDGFPDAPDELIGYSENQAWAFPVGTVFVKHFEQPDDGTPVETRLLVHGVDGWGGVTYKWRADGSDADLLEDGAEELLTVEGEIFDYQYPSRSQCNLCHTPSAGFVLGYNTRQLNQTVTYPSGVSGHQIESLSAAGFIQQELKEEDLVNVITSVSLGDPSSDVETRVRSYVDSNCAHCHHPGGSSRAFFDARLTTPLTNQGLVCGPVIESLGLPAPAVIKPGSLENSVLFHRLNTTDDCCAMPPLAKGRVDQAAVVELAEWILGMTPDACTNAQSFYQGGELGAVADPAGSGIDGWVANLVINEDATYTNTSGVECVVQLDQFRFSAMSVGDPVTPFVVKVNGDNEFTVMAIGQTRTGYAVGANEFPFADGVENVVLAAGETLAVGFLDANPDGSGGSGGEVVSWSPGGAEIWRSGGPFEGDAGSVVVGLQPQVGANLETGQNRDYDFSISYRVAAVGVGADSSLPGTRNVDGAPSNFVINLDETFTNTTPDTLTVSVDRFKFETTRLTDPITPFVVRLNGGDDFTVLAIGNTQDSYLVGQNDRPFGASTTLISIAPGETVAAGFVDSFADGSGGDDAGAMAFVWGGDQPFYRYHDPDHVGAVLELGQPPVIPHIYEAPPEFSNRTYLFSVSLGFGGSADEDEDGLADSWELVYAPDLDLLGAGDADGDGVLDADEKEAGTDPTDASSRFEVLTALPEAGVGASLEFRSVPGRTYLIDWSADLGGWNEAGFVQAADWPASTTRVVMTEEELGGEVPASLFIRVRTP</sequence>
<dbReference type="SUPFAM" id="SSF52317">
    <property type="entry name" value="Class I glutamine amidotransferase-like"/>
    <property type="match status" value="1"/>
</dbReference>
<evidence type="ECO:0000313" key="3">
    <source>
        <dbReference type="EMBL" id="MBK1827531.1"/>
    </source>
</evidence>
<dbReference type="InterPro" id="IPR012938">
    <property type="entry name" value="Glc/Sorbosone_DH"/>
</dbReference>
<organism evidence="3 4">
    <name type="scientific">Haloferula rosea</name>
    <dbReference type="NCBI Taxonomy" id="490093"/>
    <lineage>
        <taxon>Bacteria</taxon>
        <taxon>Pseudomonadati</taxon>
        <taxon>Verrucomicrobiota</taxon>
        <taxon>Verrucomicrobiia</taxon>
        <taxon>Verrucomicrobiales</taxon>
        <taxon>Verrucomicrobiaceae</taxon>
        <taxon>Haloferula</taxon>
    </lineage>
</organism>
<reference evidence="3" key="1">
    <citation type="submission" date="2021-01" db="EMBL/GenBank/DDBJ databases">
        <title>Modified the classification status of verrucomicrobia.</title>
        <authorList>
            <person name="Feng X."/>
        </authorList>
    </citation>
    <scope>NUCLEOTIDE SEQUENCE</scope>
    <source>
        <strain evidence="3">KCTC 22201</strain>
    </source>
</reference>
<feature type="domain" description="Glucose/Sorbosone dehydrogenase" evidence="2">
    <location>
        <begin position="560"/>
        <end position="693"/>
    </location>
</feature>
<dbReference type="InterPro" id="IPR011041">
    <property type="entry name" value="Quinoprot_gluc/sorb_DH_b-prop"/>
</dbReference>
<dbReference type="Proteomes" id="UP000658278">
    <property type="component" value="Unassembled WGS sequence"/>
</dbReference>
<feature type="domain" description="ThuA-like" evidence="1">
    <location>
        <begin position="26"/>
        <end position="279"/>
    </location>
</feature>
<comment type="caution">
    <text evidence="3">The sequence shown here is derived from an EMBL/GenBank/DDBJ whole genome shotgun (WGS) entry which is preliminary data.</text>
</comment>
<dbReference type="Gene3D" id="3.40.50.880">
    <property type="match status" value="1"/>
</dbReference>
<proteinExistence type="predicted"/>
<accession>A0A934REA4</accession>
<dbReference type="Pfam" id="PF07995">
    <property type="entry name" value="GSDH"/>
    <property type="match status" value="1"/>
</dbReference>
<dbReference type="PANTHER" id="PTHR19328">
    <property type="entry name" value="HEDGEHOG-INTERACTING PROTEIN"/>
    <property type="match status" value="1"/>
</dbReference>
<evidence type="ECO:0000259" key="2">
    <source>
        <dbReference type="Pfam" id="PF07995"/>
    </source>
</evidence>
<dbReference type="EMBL" id="JAENII010000007">
    <property type="protein sequence ID" value="MBK1827531.1"/>
    <property type="molecule type" value="Genomic_DNA"/>
</dbReference>
<keyword evidence="4" id="KW-1185">Reference proteome</keyword>
<dbReference type="InterPro" id="IPR029010">
    <property type="entry name" value="ThuA-like"/>
</dbReference>
<gene>
    <name evidence="3" type="ORF">JIN81_10905</name>
</gene>
<dbReference type="Gene3D" id="2.120.10.30">
    <property type="entry name" value="TolB, C-terminal domain"/>
    <property type="match status" value="1"/>
</dbReference>
<dbReference type="InterPro" id="IPR011042">
    <property type="entry name" value="6-blade_b-propeller_TolB-like"/>
</dbReference>
<dbReference type="SUPFAM" id="SSF50952">
    <property type="entry name" value="Soluble quinoprotein glucose dehydrogenase"/>
    <property type="match status" value="1"/>
</dbReference>